<accession>T0HE85</accession>
<evidence type="ECO:0000313" key="2">
    <source>
        <dbReference type="Proteomes" id="UP000015527"/>
    </source>
</evidence>
<comment type="caution">
    <text evidence="1">The sequence shown here is derived from an EMBL/GenBank/DDBJ whole genome shotgun (WGS) entry which is preliminary data.</text>
</comment>
<evidence type="ECO:0000313" key="1">
    <source>
        <dbReference type="EMBL" id="EQB10413.1"/>
    </source>
</evidence>
<gene>
    <name evidence="1" type="ORF">L284_17120</name>
</gene>
<keyword evidence="2" id="KW-1185">Reference proteome</keyword>
<dbReference type="EMBL" id="ATHL01000110">
    <property type="protein sequence ID" value="EQB10413.1"/>
    <property type="molecule type" value="Genomic_DNA"/>
</dbReference>
<organism evidence="1 2">
    <name type="scientific">Novosphingobium lindaniclasticum LE124</name>
    <dbReference type="NCBI Taxonomy" id="1096930"/>
    <lineage>
        <taxon>Bacteria</taxon>
        <taxon>Pseudomonadati</taxon>
        <taxon>Pseudomonadota</taxon>
        <taxon>Alphaproteobacteria</taxon>
        <taxon>Sphingomonadales</taxon>
        <taxon>Sphingomonadaceae</taxon>
        <taxon>Novosphingobium</taxon>
    </lineage>
</organism>
<reference evidence="1 2" key="1">
    <citation type="journal article" date="2013" name="Genome Announc.">
        <title>Genome Sequence of Novosphingobium lindaniclasticum LE124T, Isolated from a Hexachlorocyclohexane Dumpsite.</title>
        <authorList>
            <person name="Saxena A."/>
            <person name="Nayyar N."/>
            <person name="Sangwan N."/>
            <person name="Kumari R."/>
            <person name="Khurana J.P."/>
            <person name="Lal R."/>
        </authorList>
    </citation>
    <scope>NUCLEOTIDE SEQUENCE [LARGE SCALE GENOMIC DNA]</scope>
    <source>
        <strain evidence="1 2">LE124</strain>
    </source>
</reference>
<proteinExistence type="predicted"/>
<dbReference type="AlphaFoldDB" id="T0HE85"/>
<dbReference type="Proteomes" id="UP000015527">
    <property type="component" value="Unassembled WGS sequence"/>
</dbReference>
<name>T0HE85_9SPHN</name>
<sequence>MSGPLFFPRIPLKFPDSAVALVDELDRLVPERVPEAGDSMESIQRQAGKRELVLFLKNWRDAVTRDVVRKGRR</sequence>
<dbReference type="PATRIC" id="fig|1096930.3.peg.3396"/>
<protein>
    <submittedName>
        <fullName evidence="1">Uncharacterized protein</fullName>
    </submittedName>
</protein>